<feature type="region of interest" description="Disordered" evidence="14">
    <location>
        <begin position="1"/>
        <end position="21"/>
    </location>
</feature>
<evidence type="ECO:0000256" key="5">
    <source>
        <dbReference type="ARBA" id="ARBA00019685"/>
    </source>
</evidence>
<dbReference type="InterPro" id="IPR019533">
    <property type="entry name" value="Peptidase_S26"/>
</dbReference>
<dbReference type="AlphaFoldDB" id="A0AA39GNI1"/>
<gene>
    <name evidence="15" type="ORF">NLU13_0144</name>
</gene>
<comment type="catalytic activity">
    <reaction evidence="1 13">
        <text>Cleavage of hydrophobic, N-terminal signal or leader sequences from secreted and periplasmic proteins.</text>
        <dbReference type="EC" id="3.4.21.89"/>
    </reaction>
</comment>
<keyword evidence="7 13" id="KW-0256">Endoplasmic reticulum</keyword>
<dbReference type="Proteomes" id="UP001175261">
    <property type="component" value="Unassembled WGS sequence"/>
</dbReference>
<comment type="subunit">
    <text evidence="12">Component of the signal peptidase complex (SPC) composed of a catalytic subunit SEC11 and three accessory subunits SPC1, SPC2 and SPC3. The complex induces a local thinning of the ER membrane which is used to measure the length of the signal peptide (SP) h-region of protein substrates. This ensures the selectivity of the complex towards h-regions shorter than 18-20 amino acids. SPC associates with the translocon complex.</text>
</comment>
<feature type="region of interest" description="Disordered" evidence="14">
    <location>
        <begin position="57"/>
        <end position="83"/>
    </location>
</feature>
<keyword evidence="10" id="KW-0472">Membrane</keyword>
<sequence length="529" mass="58652">MGPSKESSLESIPPYSENRDALTPPITLVLDNQTIHLGSDSSTPLYHLSQSITALQTQGEPSSIRLDSVSKHEKAGSTGGSTTTNLFHLVHPINARYRSDTPAYYATGNPSSTASNFLLQPSTSKNPLHKPEFTVLASPGRNAASADLFADPKDQRTLLTAKQKWTSGRCVWRSGEGKAIAIEEGEKTGEGPRRKVIINEALEKETMDALVAAWCLRCWYDVAESKEMTKRRLDAMTPPESISGVAMKWPKRTGAMAGLGAGGGGIGPYNGISYAARSGTWLGGLSDTAKRNPSMEISLTLRIHKALLRHSIWMDGMCTAVTDLRRWADGLRNLVSTSFNFKHCASGWGWTRSHRHTEMTTRTSRWAALRPALTALLPFLHIFSLTFMAYKALSLLADNPFPLMVVTTRSMEPAFQPGDLLFIVNNHRPAKVGDLPVCWLPTRPFPMIHRIIQVFHHKHVDTGLRELILTKGDNNPVDDAVLYLQGQEYIDRKQILGFVRGYVPFIGWPLILLQDPFRVAQEVYRFFSS</sequence>
<proteinExistence type="inferred from homology"/>
<keyword evidence="9" id="KW-1133">Transmembrane helix</keyword>
<evidence type="ECO:0000256" key="9">
    <source>
        <dbReference type="ARBA" id="ARBA00022989"/>
    </source>
</evidence>
<dbReference type="CDD" id="cd06530">
    <property type="entry name" value="S26_SPase_I"/>
    <property type="match status" value="1"/>
</dbReference>
<accession>A0AA39GNI1</accession>
<evidence type="ECO:0000256" key="3">
    <source>
        <dbReference type="ARBA" id="ARBA00011035"/>
    </source>
</evidence>
<organism evidence="15 16">
    <name type="scientific">Sarocladium strictum</name>
    <name type="common">Black bundle disease fungus</name>
    <name type="synonym">Acremonium strictum</name>
    <dbReference type="NCBI Taxonomy" id="5046"/>
    <lineage>
        <taxon>Eukaryota</taxon>
        <taxon>Fungi</taxon>
        <taxon>Dikarya</taxon>
        <taxon>Ascomycota</taxon>
        <taxon>Pezizomycotina</taxon>
        <taxon>Sordariomycetes</taxon>
        <taxon>Hypocreomycetidae</taxon>
        <taxon>Hypocreales</taxon>
        <taxon>Sarocladiaceae</taxon>
        <taxon>Sarocladium</taxon>
    </lineage>
</organism>
<keyword evidence="13" id="KW-0378">Hydrolase</keyword>
<evidence type="ECO:0000256" key="13">
    <source>
        <dbReference type="RuleBase" id="RU362047"/>
    </source>
</evidence>
<dbReference type="GO" id="GO:0005787">
    <property type="term" value="C:signal peptidase complex"/>
    <property type="evidence" value="ECO:0007669"/>
    <property type="project" value="TreeGrafter"/>
</dbReference>
<evidence type="ECO:0000256" key="10">
    <source>
        <dbReference type="ARBA" id="ARBA00023136"/>
    </source>
</evidence>
<dbReference type="PANTHER" id="PTHR10806:SF6">
    <property type="entry name" value="SIGNAL PEPTIDASE COMPLEX CATALYTIC SUBUNIT SEC11"/>
    <property type="match status" value="1"/>
</dbReference>
<comment type="subcellular location">
    <subcellularLocation>
        <location evidence="2">Endoplasmic reticulum membrane</location>
        <topology evidence="2">Single-pass type II membrane protein</topology>
    </subcellularLocation>
</comment>
<dbReference type="NCBIfam" id="TIGR02228">
    <property type="entry name" value="sigpep_I_arch"/>
    <property type="match status" value="1"/>
</dbReference>
<protein>
    <recommendedName>
        <fullName evidence="5 13">Signal peptidase complex catalytic subunit SEC11</fullName>
        <ecNumber evidence="4 13">3.4.21.89</ecNumber>
    </recommendedName>
</protein>
<keyword evidence="6" id="KW-0812">Transmembrane</keyword>
<evidence type="ECO:0000313" key="16">
    <source>
        <dbReference type="Proteomes" id="UP001175261"/>
    </source>
</evidence>
<dbReference type="GO" id="GO:0004252">
    <property type="term" value="F:serine-type endopeptidase activity"/>
    <property type="evidence" value="ECO:0007669"/>
    <property type="project" value="InterPro"/>
</dbReference>
<evidence type="ECO:0000256" key="12">
    <source>
        <dbReference type="ARBA" id="ARBA00047037"/>
    </source>
</evidence>
<evidence type="ECO:0000256" key="1">
    <source>
        <dbReference type="ARBA" id="ARBA00000677"/>
    </source>
</evidence>
<evidence type="ECO:0000256" key="11">
    <source>
        <dbReference type="ARBA" id="ARBA00045533"/>
    </source>
</evidence>
<evidence type="ECO:0000256" key="7">
    <source>
        <dbReference type="ARBA" id="ARBA00022824"/>
    </source>
</evidence>
<dbReference type="GO" id="GO:0006465">
    <property type="term" value="P:signal peptide processing"/>
    <property type="evidence" value="ECO:0007669"/>
    <property type="project" value="UniProtKB-UniRule"/>
</dbReference>
<dbReference type="GO" id="GO:0009003">
    <property type="term" value="F:signal peptidase activity"/>
    <property type="evidence" value="ECO:0007669"/>
    <property type="project" value="UniProtKB-EC"/>
</dbReference>
<comment type="function">
    <text evidence="11">Catalytic component of the signal peptidase complex (SPC) which catalyzes the cleavage of N-terminal signal sequences from nascent proteins as they are translocated into the lumen of the endoplasmic reticulum. Specifically cleaves N-terminal signal peptides that contain a hydrophobic alpha-helix (h-region) shorter than 18-20 amino acids.</text>
</comment>
<comment type="caution">
    <text evidence="15">The sequence shown here is derived from an EMBL/GenBank/DDBJ whole genome shotgun (WGS) entry which is preliminary data.</text>
</comment>
<evidence type="ECO:0000256" key="6">
    <source>
        <dbReference type="ARBA" id="ARBA00022692"/>
    </source>
</evidence>
<dbReference type="EC" id="3.4.21.89" evidence="4 13"/>
<feature type="compositionally biased region" description="Polar residues" evidence="14">
    <location>
        <begin position="1"/>
        <end position="10"/>
    </location>
</feature>
<name>A0AA39GNI1_SARSR</name>
<dbReference type="PRINTS" id="PR00728">
    <property type="entry name" value="SIGNALPTASE"/>
</dbReference>
<keyword evidence="16" id="KW-1185">Reference proteome</keyword>
<evidence type="ECO:0000313" key="15">
    <source>
        <dbReference type="EMBL" id="KAK0390640.1"/>
    </source>
</evidence>
<evidence type="ECO:0000256" key="2">
    <source>
        <dbReference type="ARBA" id="ARBA00004648"/>
    </source>
</evidence>
<dbReference type="PANTHER" id="PTHR10806">
    <property type="entry name" value="SIGNAL PEPTIDASE COMPLEX CATALYTIC SUBUNIT SEC11"/>
    <property type="match status" value="1"/>
</dbReference>
<evidence type="ECO:0000256" key="8">
    <source>
        <dbReference type="ARBA" id="ARBA00022968"/>
    </source>
</evidence>
<dbReference type="SUPFAM" id="SSF51306">
    <property type="entry name" value="LexA/Signal peptidase"/>
    <property type="match status" value="1"/>
</dbReference>
<keyword evidence="8" id="KW-0735">Signal-anchor</keyword>
<dbReference type="InterPro" id="IPR001733">
    <property type="entry name" value="Peptidase_S26B"/>
</dbReference>
<dbReference type="InterPro" id="IPR036286">
    <property type="entry name" value="LexA/Signal_pep-like_sf"/>
</dbReference>
<keyword evidence="13" id="KW-0645">Protease</keyword>
<reference evidence="15" key="1">
    <citation type="submission" date="2022-10" db="EMBL/GenBank/DDBJ databases">
        <title>Determination and structural analysis of whole genome sequence of Sarocladium strictum F4-1.</title>
        <authorList>
            <person name="Hu L."/>
            <person name="Jiang Y."/>
        </authorList>
    </citation>
    <scope>NUCLEOTIDE SEQUENCE</scope>
    <source>
        <strain evidence="15">F4-1</strain>
    </source>
</reference>
<dbReference type="EMBL" id="JAPDFR010000001">
    <property type="protein sequence ID" value="KAK0390640.1"/>
    <property type="molecule type" value="Genomic_DNA"/>
</dbReference>
<evidence type="ECO:0000256" key="4">
    <source>
        <dbReference type="ARBA" id="ARBA00013208"/>
    </source>
</evidence>
<evidence type="ECO:0000256" key="14">
    <source>
        <dbReference type="SAM" id="MobiDB-lite"/>
    </source>
</evidence>
<comment type="similarity">
    <text evidence="3 13">Belongs to the peptidase S26B family.</text>
</comment>